<proteinExistence type="predicted"/>
<dbReference type="OrthoDB" id="5091156at2759"/>
<dbReference type="AlphaFoldDB" id="W9HAF2"/>
<dbReference type="HOGENOM" id="CLU_117795_0_0_1"/>
<evidence type="ECO:0000313" key="1">
    <source>
        <dbReference type="EMBL" id="EWY79533.1"/>
    </source>
</evidence>
<evidence type="ECO:0008006" key="3">
    <source>
        <dbReference type="Google" id="ProtNLM"/>
    </source>
</evidence>
<name>W9HAF2_FUSOX</name>
<reference evidence="1 2" key="1">
    <citation type="submission" date="2011-06" db="EMBL/GenBank/DDBJ databases">
        <title>The Genome Sequence of Fusarium oxysporum FOSC 3-a.</title>
        <authorList>
            <consortium name="The Broad Institute Genome Sequencing Platform"/>
            <person name="Ma L.-J."/>
            <person name="Gale L.R."/>
            <person name="Schwartz D.C."/>
            <person name="Zhou S."/>
            <person name="Corby-Kistler H."/>
            <person name="Young S.K."/>
            <person name="Zeng Q."/>
            <person name="Gargeya S."/>
            <person name="Fitzgerald M."/>
            <person name="Haas B."/>
            <person name="Abouelleil A."/>
            <person name="Alvarado L."/>
            <person name="Arachchi H.M."/>
            <person name="Berlin A."/>
            <person name="Brown A."/>
            <person name="Chapman S.B."/>
            <person name="Chen Z."/>
            <person name="Dunbar C."/>
            <person name="Freedman E."/>
            <person name="Gearin G."/>
            <person name="Gellesch M."/>
            <person name="Goldberg J."/>
            <person name="Griggs A."/>
            <person name="Gujja S."/>
            <person name="Heiman D."/>
            <person name="Howarth C."/>
            <person name="Larson L."/>
            <person name="Lui A."/>
            <person name="MacDonald P.J.P."/>
            <person name="Mehta T."/>
            <person name="Montmayeur A."/>
            <person name="Murphy C."/>
            <person name="Neiman D."/>
            <person name="Pearson M."/>
            <person name="Priest M."/>
            <person name="Roberts A."/>
            <person name="Saif S."/>
            <person name="Shea T."/>
            <person name="Shenoy N."/>
            <person name="Sisk P."/>
            <person name="Stolte C."/>
            <person name="Sykes S."/>
            <person name="Wortman J."/>
            <person name="Nusbaum C."/>
            <person name="Birren B."/>
        </authorList>
    </citation>
    <scope>NUCLEOTIDE SEQUENCE [LARGE SCALE GENOMIC DNA]</scope>
    <source>
        <strain evidence="2">FOSC 3-a</strain>
    </source>
</reference>
<dbReference type="Proteomes" id="UP000030753">
    <property type="component" value="Unassembled WGS sequence"/>
</dbReference>
<sequence length="163" mass="18964">MGIDSFVYDPDHQVIACRLCGTCLVPKVTSWKSHLRAEPHRMRGDELRLTVDKLSGYNLRPVEELRQWRPDRKRPCQPIEGLAVYGGYICTQDRCDHCTRRIEKMHDHLPAHGKRASQHTSARPLWRACRLQTYFTAKGRIDYFVVEEEEEEEEAYPVALVGL</sequence>
<dbReference type="Pfam" id="PF12013">
    <property type="entry name" value="OrsD"/>
    <property type="match status" value="1"/>
</dbReference>
<dbReference type="EMBL" id="JH717862">
    <property type="protein sequence ID" value="EWY79533.1"/>
    <property type="molecule type" value="Genomic_DNA"/>
</dbReference>
<gene>
    <name evidence="1" type="ORF">FOYG_17334</name>
</gene>
<dbReference type="InterPro" id="IPR022698">
    <property type="entry name" value="OrsD"/>
</dbReference>
<protein>
    <recommendedName>
        <fullName evidence="3">C2H2-type domain-containing protein</fullName>
    </recommendedName>
</protein>
<accession>W9HAF2</accession>
<evidence type="ECO:0000313" key="2">
    <source>
        <dbReference type="Proteomes" id="UP000030753"/>
    </source>
</evidence>
<organism evidence="1 2">
    <name type="scientific">Fusarium oxysporum NRRL 32931</name>
    <dbReference type="NCBI Taxonomy" id="660029"/>
    <lineage>
        <taxon>Eukaryota</taxon>
        <taxon>Fungi</taxon>
        <taxon>Dikarya</taxon>
        <taxon>Ascomycota</taxon>
        <taxon>Pezizomycotina</taxon>
        <taxon>Sordariomycetes</taxon>
        <taxon>Hypocreomycetidae</taxon>
        <taxon>Hypocreales</taxon>
        <taxon>Nectriaceae</taxon>
        <taxon>Fusarium</taxon>
        <taxon>Fusarium oxysporum species complex</taxon>
    </lineage>
</organism>